<dbReference type="VEuPathDB" id="TriTrypDB:LpyrH10_21_1320"/>
<feature type="compositionally biased region" description="Basic and acidic residues" evidence="2">
    <location>
        <begin position="479"/>
        <end position="497"/>
    </location>
</feature>
<keyword evidence="1" id="KW-0175">Coiled coil</keyword>
<evidence type="ECO:0000313" key="3">
    <source>
        <dbReference type="EMBL" id="KPA76254.1"/>
    </source>
</evidence>
<evidence type="ECO:0000313" key="4">
    <source>
        <dbReference type="Proteomes" id="UP000037923"/>
    </source>
</evidence>
<feature type="compositionally biased region" description="Low complexity" evidence="2">
    <location>
        <begin position="205"/>
        <end position="229"/>
    </location>
</feature>
<dbReference type="OrthoDB" id="267728at2759"/>
<feature type="compositionally biased region" description="Low complexity" evidence="2">
    <location>
        <begin position="82"/>
        <end position="105"/>
    </location>
</feature>
<dbReference type="RefSeq" id="XP_015654693.1">
    <property type="nucleotide sequence ID" value="XM_015806822.1"/>
</dbReference>
<evidence type="ECO:0000256" key="2">
    <source>
        <dbReference type="SAM" id="MobiDB-lite"/>
    </source>
</evidence>
<proteinExistence type="predicted"/>
<comment type="caution">
    <text evidence="3">The sequence shown here is derived from an EMBL/GenBank/DDBJ whole genome shotgun (WGS) entry which is preliminary data.</text>
</comment>
<protein>
    <submittedName>
        <fullName evidence="3">Uncharacterized protein</fullName>
    </submittedName>
</protein>
<feature type="coiled-coil region" evidence="1">
    <location>
        <begin position="624"/>
        <end position="658"/>
    </location>
</feature>
<feature type="compositionally biased region" description="Low complexity" evidence="2">
    <location>
        <begin position="424"/>
        <end position="444"/>
    </location>
</feature>
<feature type="compositionally biased region" description="Basic and acidic residues" evidence="2">
    <location>
        <begin position="522"/>
        <end position="541"/>
    </location>
</feature>
<organism evidence="3 4">
    <name type="scientific">Leptomonas pyrrhocoris</name>
    <name type="common">Firebug parasite</name>
    <dbReference type="NCBI Taxonomy" id="157538"/>
    <lineage>
        <taxon>Eukaryota</taxon>
        <taxon>Discoba</taxon>
        <taxon>Euglenozoa</taxon>
        <taxon>Kinetoplastea</taxon>
        <taxon>Metakinetoplastina</taxon>
        <taxon>Trypanosomatida</taxon>
        <taxon>Trypanosomatidae</taxon>
        <taxon>Leishmaniinae</taxon>
        <taxon>Leptomonas</taxon>
    </lineage>
</organism>
<feature type="region of interest" description="Disordered" evidence="2">
    <location>
        <begin position="406"/>
        <end position="543"/>
    </location>
</feature>
<feature type="compositionally biased region" description="Low complexity" evidence="2">
    <location>
        <begin position="376"/>
        <end position="388"/>
    </location>
</feature>
<keyword evidence="4" id="KW-1185">Reference proteome</keyword>
<feature type="region of interest" description="Disordered" evidence="2">
    <location>
        <begin position="352"/>
        <end position="388"/>
    </location>
</feature>
<dbReference type="AlphaFoldDB" id="A0A0N0DSX8"/>
<dbReference type="GeneID" id="26908281"/>
<feature type="region of interest" description="Disordered" evidence="2">
    <location>
        <begin position="44"/>
        <end position="105"/>
    </location>
</feature>
<gene>
    <name evidence="3" type="ORF">ABB37_07996</name>
</gene>
<evidence type="ECO:0000256" key="1">
    <source>
        <dbReference type="SAM" id="Coils"/>
    </source>
</evidence>
<dbReference type="OMA" id="RVPADMQ"/>
<sequence length="658" mass="68486">MWVSVLLTPTTTVKSVVELVHSMVERRMGARLCEEGDVHNFSSTTTPAGSFAMVPSHAGTTDETGHRAGSNSGRGARGGGTTTLTPSPTVSAPTVQVVSPTSKTAPSPAAAAAAVDSTEWCLCVQDGDGVFHWMGSTRHYQKSAVLHAPFAAEACLQSHAAFEAERLKLKAEARARRKAQVRTSAGGSSRRASFATQGGPAALEGSDSASTAASTLGSDSSSRSSSAGEAEGDGAAGRGGRRGRRLPRPFHHRHTHITDGSGKAGRRDTKTNRKRRGGKAAELPDAPDTLRSSSATAKAFANPSADEAKFAFLKGVVVPSLVLQQRNPALARHRHRLPLYSEVHVPRAMRAEPLDPAPATPTMIKPSPTSETAEVPSAPAPALGSPSSVAAKASFDMPLVHTSFSKEEDVDVDVPPSVPAQTGSSASLASTPPTPAPQQAHAAADSLNATLPPTGVVDNGTDAAAAADAPRKSWTTWGESREDAEGREPTRAADGHTDAPVGLVPHATARGRRVSGPLGAVADEKATEGRPGDAADVEPKTAAEVPVQWTKEEDVARLGLAAAQRDYAAALAAYRAAVPPPPTSIHEHLDTAKGGADAASVNVDAELAALMKRKVELQAAVEAGRQAERQCERLTALVECMEKELREREERRALLTAR</sequence>
<feature type="region of interest" description="Disordered" evidence="2">
    <location>
        <begin position="178"/>
        <end position="297"/>
    </location>
</feature>
<name>A0A0N0DSX8_LEPPY</name>
<feature type="compositionally biased region" description="Basic residues" evidence="2">
    <location>
        <begin position="239"/>
        <end position="255"/>
    </location>
</feature>
<feature type="compositionally biased region" description="Low complexity" evidence="2">
    <location>
        <begin position="184"/>
        <end position="193"/>
    </location>
</feature>
<accession>A0A0N0DSX8</accession>
<reference evidence="3 4" key="1">
    <citation type="submission" date="2015-07" db="EMBL/GenBank/DDBJ databases">
        <title>High-quality genome of monoxenous trypanosomatid Leptomonas pyrrhocoris.</title>
        <authorList>
            <person name="Flegontov P."/>
            <person name="Butenko A."/>
            <person name="Firsov S."/>
            <person name="Vlcek C."/>
            <person name="Logacheva M.D."/>
            <person name="Field M."/>
            <person name="Filatov D."/>
            <person name="Flegontova O."/>
            <person name="Gerasimov E."/>
            <person name="Jackson A.P."/>
            <person name="Kelly S."/>
            <person name="Opperdoes F."/>
            <person name="O'Reilly A."/>
            <person name="Votypka J."/>
            <person name="Yurchenko V."/>
            <person name="Lukes J."/>
        </authorList>
    </citation>
    <scope>NUCLEOTIDE SEQUENCE [LARGE SCALE GENOMIC DNA]</scope>
    <source>
        <strain evidence="3">H10</strain>
    </source>
</reference>
<dbReference type="EMBL" id="LGTL01000021">
    <property type="protein sequence ID" value="KPA76254.1"/>
    <property type="molecule type" value="Genomic_DNA"/>
</dbReference>
<dbReference type="Proteomes" id="UP000037923">
    <property type="component" value="Unassembled WGS sequence"/>
</dbReference>